<dbReference type="Proteomes" id="UP000275331">
    <property type="component" value="Unassembled WGS sequence"/>
</dbReference>
<evidence type="ECO:0000256" key="2">
    <source>
        <dbReference type="SAM" id="SignalP"/>
    </source>
</evidence>
<proteinExistence type="predicted"/>
<evidence type="ECO:0000313" key="3">
    <source>
        <dbReference type="EMBL" id="RSE28105.1"/>
    </source>
</evidence>
<evidence type="ECO:0000313" key="4">
    <source>
        <dbReference type="Proteomes" id="UP000275331"/>
    </source>
</evidence>
<evidence type="ECO:0000256" key="1">
    <source>
        <dbReference type="SAM" id="MobiDB-lite"/>
    </source>
</evidence>
<sequence>MKTLIRILLFSYTLTLLGGCSSVMTHTGGGEKGVYPGTRTSAAHLGDDNISWGFKPLIALDLPFTVVMDTILLPWDIFRTDKSVKSRVEESEKKNHAVNSVIPPANYL</sequence>
<dbReference type="NCBIfam" id="NF008628">
    <property type="entry name" value="PRK11616.1"/>
    <property type="match status" value="1"/>
</dbReference>
<dbReference type="InterPro" id="IPR010780">
    <property type="entry name" value="DUF1375"/>
</dbReference>
<keyword evidence="2" id="KW-0732">Signal</keyword>
<reference evidence="3 4" key="1">
    <citation type="submission" date="2018-10" db="EMBL/GenBank/DDBJ databases">
        <title>Transmission dynamics of multidrug resistant bacteria on intensive care unit surfaces.</title>
        <authorList>
            <person name="D'Souza A.W."/>
            <person name="Potter R.F."/>
            <person name="Wallace M."/>
            <person name="Shupe A."/>
            <person name="Patel S."/>
            <person name="Sun S."/>
            <person name="Gul D."/>
            <person name="Kwon J.H."/>
            <person name="Andleeb S."/>
            <person name="Burnham C.-A.D."/>
            <person name="Dantas G."/>
        </authorList>
    </citation>
    <scope>NUCLEOTIDE SEQUENCE [LARGE SCALE GENOMIC DNA]</scope>
    <source>
        <strain evidence="3 4">AS_373</strain>
    </source>
</reference>
<dbReference type="AlphaFoldDB" id="A0A427V693"/>
<dbReference type="PROSITE" id="PS51257">
    <property type="entry name" value="PROKAR_LIPOPROTEIN"/>
    <property type="match status" value="1"/>
</dbReference>
<organism evidence="3 4">
    <name type="scientific">Atlantibacter subterraneus</name>
    <dbReference type="NCBI Taxonomy" id="255519"/>
    <lineage>
        <taxon>Bacteria</taxon>
        <taxon>Pseudomonadati</taxon>
        <taxon>Pseudomonadota</taxon>
        <taxon>Gammaproteobacteria</taxon>
        <taxon>Enterobacterales</taxon>
        <taxon>Enterobacteriaceae</taxon>
        <taxon>Atlantibacter</taxon>
    </lineage>
</organism>
<accession>A0A427V693</accession>
<dbReference type="OrthoDB" id="6504878at2"/>
<dbReference type="EMBL" id="RHXB01000003">
    <property type="protein sequence ID" value="RSE28105.1"/>
    <property type="molecule type" value="Genomic_DNA"/>
</dbReference>
<protein>
    <submittedName>
        <fullName evidence="3">YceK/YidQ family lipoprotein</fullName>
    </submittedName>
</protein>
<feature type="chain" id="PRO_5019402299" evidence="2">
    <location>
        <begin position="26"/>
        <end position="108"/>
    </location>
</feature>
<name>A0A427V693_9ENTR</name>
<feature type="signal peptide" evidence="2">
    <location>
        <begin position="1"/>
        <end position="25"/>
    </location>
</feature>
<dbReference type="Pfam" id="PF07119">
    <property type="entry name" value="DUF1375"/>
    <property type="match status" value="1"/>
</dbReference>
<dbReference type="RefSeq" id="WP_125292887.1">
    <property type="nucleotide sequence ID" value="NZ_JAPTZM010000007.1"/>
</dbReference>
<gene>
    <name evidence="3" type="ORF">EGT71_06900</name>
</gene>
<feature type="region of interest" description="Disordered" evidence="1">
    <location>
        <begin position="88"/>
        <end position="108"/>
    </location>
</feature>
<keyword evidence="3" id="KW-0449">Lipoprotein</keyword>
<comment type="caution">
    <text evidence="3">The sequence shown here is derived from an EMBL/GenBank/DDBJ whole genome shotgun (WGS) entry which is preliminary data.</text>
</comment>